<comment type="subcellular location">
    <subcellularLocation>
        <location evidence="1">Secreted</location>
    </subcellularLocation>
</comment>
<evidence type="ECO:0000256" key="5">
    <source>
        <dbReference type="SAM" id="MobiDB-lite"/>
    </source>
</evidence>
<sequence>MFDDIDTPQTGTVPQAPLPPQQPVTVARPRPIQPAPPSNLPVGAPFPEDIFSSTDVIPVVTSLEPQMPAQTPLQVIIPLGSAPPPSLGTPIPPIPFKENGQGPRKVIAFFLSALIVAFLGLGGYLVYRILKTRASVDVLNQPIEDSQDEPQEEPEEATDDGETEEITVNEPGSIEESIEEVKNVETEKEPEEKETPEEEPLSPPSDTDNDGLSDLEELELGSNPRIIDTDLDGLDDYSEARIYRSNPVRRDTDGDSYDDGVEVQNGYSPTGPGKLTSE</sequence>
<feature type="compositionally biased region" description="Acidic residues" evidence="5">
    <location>
        <begin position="207"/>
        <end position="219"/>
    </location>
</feature>
<organism evidence="7 8">
    <name type="scientific">Candidatus Jacksonbacteria bacterium RIFCSPLOWO2_02_FULL_44_20</name>
    <dbReference type="NCBI Taxonomy" id="1798460"/>
    <lineage>
        <taxon>Bacteria</taxon>
        <taxon>Candidatus Jacksoniibacteriota</taxon>
    </lineage>
</organism>
<evidence type="ECO:0008006" key="9">
    <source>
        <dbReference type="Google" id="ProtNLM"/>
    </source>
</evidence>
<protein>
    <recommendedName>
        <fullName evidence="9">Binary exotoxin B/Anthrax toxin B moiety protective antigen</fullName>
    </recommendedName>
</protein>
<dbReference type="Pfam" id="PF18884">
    <property type="entry name" value="TSP3_bac"/>
    <property type="match status" value="1"/>
</dbReference>
<evidence type="ECO:0000256" key="6">
    <source>
        <dbReference type="SAM" id="Phobius"/>
    </source>
</evidence>
<keyword evidence="3" id="KW-0732">Signal</keyword>
<comment type="caution">
    <text evidence="7">The sequence shown here is derived from an EMBL/GenBank/DDBJ whole genome shotgun (WGS) entry which is preliminary data.</text>
</comment>
<accession>A0A1G2A9X5</accession>
<keyword evidence="6" id="KW-0812">Transmembrane</keyword>
<dbReference type="Proteomes" id="UP000178315">
    <property type="component" value="Unassembled WGS sequence"/>
</dbReference>
<evidence type="ECO:0000313" key="8">
    <source>
        <dbReference type="Proteomes" id="UP000178315"/>
    </source>
</evidence>
<name>A0A1G2A9X5_9BACT</name>
<keyword evidence="4" id="KW-0106">Calcium</keyword>
<feature type="region of interest" description="Disordered" evidence="5">
    <location>
        <begin position="1"/>
        <end position="39"/>
    </location>
</feature>
<feature type="compositionally biased region" description="Acidic residues" evidence="5">
    <location>
        <begin position="145"/>
        <end position="167"/>
    </location>
</feature>
<dbReference type="PANTHER" id="PTHR37467:SF1">
    <property type="entry name" value="EXPORTED CALCIUM-BINDING GLYCOPROTEIN"/>
    <property type="match status" value="1"/>
</dbReference>
<feature type="compositionally biased region" description="Basic and acidic residues" evidence="5">
    <location>
        <begin position="238"/>
        <end position="253"/>
    </location>
</feature>
<dbReference type="InterPro" id="IPR059100">
    <property type="entry name" value="TSP3_bac"/>
</dbReference>
<feature type="region of interest" description="Disordered" evidence="5">
    <location>
        <begin position="141"/>
        <end position="278"/>
    </location>
</feature>
<dbReference type="AlphaFoldDB" id="A0A1G2A9X5"/>
<gene>
    <name evidence="7" type="ORF">A3H61_04600</name>
</gene>
<evidence type="ECO:0000313" key="7">
    <source>
        <dbReference type="EMBL" id="OGY72840.1"/>
    </source>
</evidence>
<feature type="transmembrane region" description="Helical" evidence="6">
    <location>
        <begin position="106"/>
        <end position="127"/>
    </location>
</feature>
<evidence type="ECO:0000256" key="1">
    <source>
        <dbReference type="ARBA" id="ARBA00004613"/>
    </source>
</evidence>
<evidence type="ECO:0000256" key="2">
    <source>
        <dbReference type="ARBA" id="ARBA00022525"/>
    </source>
</evidence>
<dbReference type="PANTHER" id="PTHR37467">
    <property type="entry name" value="EXPORTED CALCIUM-BINDING GLYCOPROTEIN-RELATED"/>
    <property type="match status" value="1"/>
</dbReference>
<proteinExistence type="predicted"/>
<reference evidence="7 8" key="1">
    <citation type="journal article" date="2016" name="Nat. Commun.">
        <title>Thousands of microbial genomes shed light on interconnected biogeochemical processes in an aquifer system.</title>
        <authorList>
            <person name="Anantharaman K."/>
            <person name="Brown C.T."/>
            <person name="Hug L.A."/>
            <person name="Sharon I."/>
            <person name="Castelle C.J."/>
            <person name="Probst A.J."/>
            <person name="Thomas B.C."/>
            <person name="Singh A."/>
            <person name="Wilkins M.J."/>
            <person name="Karaoz U."/>
            <person name="Brodie E.L."/>
            <person name="Williams K.H."/>
            <person name="Hubbard S.S."/>
            <person name="Banfield J.F."/>
        </authorList>
    </citation>
    <scope>NUCLEOTIDE SEQUENCE [LARGE SCALE GENOMIC DNA]</scope>
</reference>
<keyword evidence="2" id="KW-0964">Secreted</keyword>
<feature type="compositionally biased region" description="Basic and acidic residues" evidence="5">
    <location>
        <begin position="179"/>
        <end position="193"/>
    </location>
</feature>
<dbReference type="EMBL" id="MHJU01000022">
    <property type="protein sequence ID" value="OGY72840.1"/>
    <property type="molecule type" value="Genomic_DNA"/>
</dbReference>
<dbReference type="InterPro" id="IPR053180">
    <property type="entry name" value="Ca-binding_acidic-repeat"/>
</dbReference>
<evidence type="ECO:0000256" key="4">
    <source>
        <dbReference type="ARBA" id="ARBA00022837"/>
    </source>
</evidence>
<keyword evidence="6" id="KW-0472">Membrane</keyword>
<keyword evidence="6" id="KW-1133">Transmembrane helix</keyword>
<evidence type="ECO:0000256" key="3">
    <source>
        <dbReference type="ARBA" id="ARBA00022729"/>
    </source>
</evidence>